<evidence type="ECO:0000256" key="1">
    <source>
        <dbReference type="SAM" id="Phobius"/>
    </source>
</evidence>
<feature type="transmembrane region" description="Helical" evidence="1">
    <location>
        <begin position="21"/>
        <end position="39"/>
    </location>
</feature>
<keyword evidence="1" id="KW-0472">Membrane</keyword>
<sequence length="77" mass="8852">MEKRNCPEARPAWTTTKLRRCIGSAALMVIVFFLFLSFFRGCHIESFDSRHGNSIAELGYPEKTTSKKQLPFREAKV</sequence>
<proteinExistence type="predicted"/>
<accession>A0A484FTG7</accession>
<keyword evidence="1" id="KW-0812">Transmembrane</keyword>
<dbReference type="Proteomes" id="UP000014480">
    <property type="component" value="Unassembled WGS sequence"/>
</dbReference>
<comment type="caution">
    <text evidence="2">The sequence shown here is derived from an EMBL/GenBank/DDBJ whole genome shotgun (WGS) entry which is preliminary data.</text>
</comment>
<evidence type="ECO:0000313" key="2">
    <source>
        <dbReference type="EMBL" id="TDZ21739.1"/>
    </source>
</evidence>
<dbReference type="EMBL" id="AMCV02000013">
    <property type="protein sequence ID" value="TDZ21739.1"/>
    <property type="molecule type" value="Genomic_DNA"/>
</dbReference>
<evidence type="ECO:0000313" key="3">
    <source>
        <dbReference type="Proteomes" id="UP000014480"/>
    </source>
</evidence>
<reference evidence="3" key="1">
    <citation type="journal article" date="2013" name="New Phytol.">
        <title>Comparative genomic and transcriptomic analyses reveal the hemibiotrophic stage shift of Colletotrichum fungi.</title>
        <authorList>
            <person name="Gan P."/>
            <person name="Ikeda K."/>
            <person name="Irieda H."/>
            <person name="Narusaka M."/>
            <person name="O'Connell R.J."/>
            <person name="Narusaka Y."/>
            <person name="Takano Y."/>
            <person name="Kubo Y."/>
            <person name="Shirasu K."/>
        </authorList>
    </citation>
    <scope>NUCLEOTIDE SEQUENCE [LARGE SCALE GENOMIC DNA]</scope>
    <source>
        <strain evidence="3">104-T / ATCC 96160 / CBS 514.97 / LARS 414 / MAFF 240422</strain>
    </source>
</reference>
<organism evidence="2 3">
    <name type="scientific">Colletotrichum orbiculare (strain 104-T / ATCC 96160 / CBS 514.97 / LARS 414 / MAFF 240422)</name>
    <name type="common">Cucumber anthracnose fungus</name>
    <name type="synonym">Colletotrichum lagenarium</name>
    <dbReference type="NCBI Taxonomy" id="1213857"/>
    <lineage>
        <taxon>Eukaryota</taxon>
        <taxon>Fungi</taxon>
        <taxon>Dikarya</taxon>
        <taxon>Ascomycota</taxon>
        <taxon>Pezizomycotina</taxon>
        <taxon>Sordariomycetes</taxon>
        <taxon>Hypocreomycetidae</taxon>
        <taxon>Glomerellales</taxon>
        <taxon>Glomerellaceae</taxon>
        <taxon>Colletotrichum</taxon>
        <taxon>Colletotrichum orbiculare species complex</taxon>
    </lineage>
</organism>
<keyword evidence="1" id="KW-1133">Transmembrane helix</keyword>
<reference evidence="3" key="2">
    <citation type="journal article" date="2019" name="Mol. Plant Microbe Interact.">
        <title>Genome sequence resources for four phytopathogenic fungi from the Colletotrichum orbiculare species complex.</title>
        <authorList>
            <person name="Gan P."/>
            <person name="Tsushima A."/>
            <person name="Narusaka M."/>
            <person name="Narusaka Y."/>
            <person name="Takano Y."/>
            <person name="Kubo Y."/>
            <person name="Shirasu K."/>
        </authorList>
    </citation>
    <scope>GENOME REANNOTATION</scope>
    <source>
        <strain evidence="3">104-T / ATCC 96160 / CBS 514.97 / LARS 414 / MAFF 240422</strain>
    </source>
</reference>
<gene>
    <name evidence="2" type="ORF">Cob_v005351</name>
</gene>
<name>A0A484FTG7_COLOR</name>
<keyword evidence="3" id="KW-1185">Reference proteome</keyword>
<dbReference type="AlphaFoldDB" id="A0A484FTG7"/>
<protein>
    <submittedName>
        <fullName evidence="2">Uncharacterized protein</fullName>
    </submittedName>
</protein>